<sequence>MLRRQYKHYDCIHINTELDLFIRTQLQACASPMNLEEFYQALAQLNDEFGGRCRACGDNKVTLDALREHYPNAASVNNTQADILDENNCPIPVSMLFIMLDELGLAPRLGSKDAARLRARQLLQGAIAA</sequence>
<dbReference type="RefSeq" id="WP_342679699.1">
    <property type="nucleotide sequence ID" value="NZ_JBCGCU010000016.1"/>
</dbReference>
<name>A0ABU9MYJ5_9GAMM</name>
<keyword evidence="2" id="KW-1185">Reference proteome</keyword>
<proteinExistence type="predicted"/>
<protein>
    <submittedName>
        <fullName evidence="1">Uncharacterized protein</fullName>
    </submittedName>
</protein>
<gene>
    <name evidence="1" type="ORF">WCN91_12950</name>
</gene>
<dbReference type="Proteomes" id="UP001447008">
    <property type="component" value="Unassembled WGS sequence"/>
</dbReference>
<organism evidence="1 2">
    <name type="scientific">Pseudoalteromonas qingdaonensis</name>
    <dbReference type="NCBI Taxonomy" id="3131913"/>
    <lineage>
        <taxon>Bacteria</taxon>
        <taxon>Pseudomonadati</taxon>
        <taxon>Pseudomonadota</taxon>
        <taxon>Gammaproteobacteria</taxon>
        <taxon>Alteromonadales</taxon>
        <taxon>Pseudoalteromonadaceae</taxon>
        <taxon>Pseudoalteromonas</taxon>
    </lineage>
</organism>
<accession>A0ABU9MYJ5</accession>
<evidence type="ECO:0000313" key="2">
    <source>
        <dbReference type="Proteomes" id="UP001447008"/>
    </source>
</evidence>
<evidence type="ECO:0000313" key="1">
    <source>
        <dbReference type="EMBL" id="MEM0516309.1"/>
    </source>
</evidence>
<reference evidence="1 2" key="1">
    <citation type="submission" date="2024-03" db="EMBL/GenBank/DDBJ databases">
        <title>Pseudoalteromonas qingdaonensis sp. nov., isolated from the intestines of marine benthic organisms.</title>
        <authorList>
            <person name="Lin X."/>
            <person name="Fang S."/>
            <person name="Hu X."/>
        </authorList>
    </citation>
    <scope>NUCLEOTIDE SEQUENCE [LARGE SCALE GENOMIC DNA]</scope>
    <source>
        <strain evidence="1 2">YIC-827</strain>
    </source>
</reference>
<comment type="caution">
    <text evidence="1">The sequence shown here is derived from an EMBL/GenBank/DDBJ whole genome shotgun (WGS) entry which is preliminary data.</text>
</comment>
<dbReference type="EMBL" id="JBCGCU010000016">
    <property type="protein sequence ID" value="MEM0516309.1"/>
    <property type="molecule type" value="Genomic_DNA"/>
</dbReference>